<reference evidence="2" key="1">
    <citation type="submission" date="2022-10" db="EMBL/GenBank/DDBJ databases">
        <title>Genome assembly of Pristionchus species.</title>
        <authorList>
            <person name="Yoshida K."/>
            <person name="Sommer R.J."/>
        </authorList>
    </citation>
    <scope>NUCLEOTIDE SEQUENCE [LARGE SCALE GENOMIC DNA]</scope>
    <source>
        <strain evidence="2">RS5460</strain>
    </source>
</reference>
<accession>A0AAN5C9R0</accession>
<dbReference type="EMBL" id="BTRK01000002">
    <property type="protein sequence ID" value="GMR35870.1"/>
    <property type="molecule type" value="Genomic_DNA"/>
</dbReference>
<dbReference type="AlphaFoldDB" id="A0AAN5C9R0"/>
<protein>
    <submittedName>
        <fullName evidence="1">Uncharacterized protein</fullName>
    </submittedName>
</protein>
<gene>
    <name evidence="1" type="ORF">PMAYCL1PPCAC_06065</name>
</gene>
<evidence type="ECO:0000313" key="2">
    <source>
        <dbReference type="Proteomes" id="UP001328107"/>
    </source>
</evidence>
<organism evidence="1 2">
    <name type="scientific">Pristionchus mayeri</name>
    <dbReference type="NCBI Taxonomy" id="1317129"/>
    <lineage>
        <taxon>Eukaryota</taxon>
        <taxon>Metazoa</taxon>
        <taxon>Ecdysozoa</taxon>
        <taxon>Nematoda</taxon>
        <taxon>Chromadorea</taxon>
        <taxon>Rhabditida</taxon>
        <taxon>Rhabditina</taxon>
        <taxon>Diplogasteromorpha</taxon>
        <taxon>Diplogasteroidea</taxon>
        <taxon>Neodiplogasteridae</taxon>
        <taxon>Pristionchus</taxon>
    </lineage>
</organism>
<name>A0AAN5C9R0_9BILA</name>
<dbReference type="Proteomes" id="UP001328107">
    <property type="component" value="Unassembled WGS sequence"/>
</dbReference>
<keyword evidence="2" id="KW-1185">Reference proteome</keyword>
<evidence type="ECO:0000313" key="1">
    <source>
        <dbReference type="EMBL" id="GMR35870.1"/>
    </source>
</evidence>
<comment type="caution">
    <text evidence="1">The sequence shown here is derived from an EMBL/GenBank/DDBJ whole genome shotgun (WGS) entry which is preliminary data.</text>
</comment>
<proteinExistence type="predicted"/>
<feature type="non-terminal residue" evidence="1">
    <location>
        <position position="1"/>
    </location>
</feature>
<sequence>EEAKDSTMEQLEKTLRSMDNFHVAFNITRNSIERRINLHSTTEDSEEVKSAAQSVVYEIKKQDMMDYNMPFVRDFLGGEMK</sequence>